<dbReference type="PROSITE" id="PS51257">
    <property type="entry name" value="PROKAR_LIPOPROTEIN"/>
    <property type="match status" value="1"/>
</dbReference>
<comment type="caution">
    <text evidence="2">The sequence shown here is derived from an EMBL/GenBank/DDBJ whole genome shotgun (WGS) entry which is preliminary data.</text>
</comment>
<proteinExistence type="predicted"/>
<accession>Z4WRZ0</accession>
<dbReference type="AlphaFoldDB" id="Z4WRZ0"/>
<sequence>MKRRSLVSILCLLLALVGLGSCSESTLSKDILGEWVGDPKILKDLEWMGGGQAKVYAFDWKFDNGSRGLIKVGKTLTMREEEEEVYLRVAIVVPIIYNVYGDGLSFKFDKDSVQVEILECLINGKNYKDVVARDVEGEGEAAFQRAYDTVTEQLKELVEEDVRRQIGTPLEINYSYDASVKNDILTLKQGGKIPLTFHRKKSQGATVL</sequence>
<name>Z4WRZ0_9PORP</name>
<gene>
    <name evidence="2" type="ORF">HMPREF0636_0921</name>
</gene>
<keyword evidence="1" id="KW-0732">Signal</keyword>
<evidence type="ECO:0000313" key="2">
    <source>
        <dbReference type="EMBL" id="EWC92048.1"/>
    </source>
</evidence>
<reference evidence="2 3" key="1">
    <citation type="submission" date="2014-01" db="EMBL/GenBank/DDBJ databases">
        <authorList>
            <person name="Durkin A.S."/>
            <person name="McCorrison J."/>
            <person name="Torralba M."/>
            <person name="Gillis M."/>
            <person name="Haft D.H."/>
            <person name="Methe B."/>
            <person name="Sutton G."/>
            <person name="Nelson K.E."/>
        </authorList>
    </citation>
    <scope>NUCLEOTIDE SEQUENCE [LARGE SCALE GENOMIC DNA]</scope>
    <source>
        <strain evidence="2 3">ATCC 51270</strain>
    </source>
</reference>
<dbReference type="Proteomes" id="UP000023482">
    <property type="component" value="Unassembled WGS sequence"/>
</dbReference>
<keyword evidence="3" id="KW-1185">Reference proteome</keyword>
<dbReference type="EMBL" id="JDFF01000019">
    <property type="protein sequence ID" value="EWC92048.1"/>
    <property type="molecule type" value="Genomic_DNA"/>
</dbReference>
<feature type="signal peptide" evidence="1">
    <location>
        <begin position="1"/>
        <end position="23"/>
    </location>
</feature>
<evidence type="ECO:0000313" key="3">
    <source>
        <dbReference type="Proteomes" id="UP000023482"/>
    </source>
</evidence>
<keyword evidence="2" id="KW-0449">Lipoprotein</keyword>
<dbReference type="RefSeq" id="WP_044168974.1">
    <property type="nucleotide sequence ID" value="NZ_JDFF01000019.1"/>
</dbReference>
<dbReference type="PATRIC" id="fig|887901.3.peg.1087"/>
<organism evidence="2 3">
    <name type="scientific">Porphyromonas catoniae ATCC 51270</name>
    <dbReference type="NCBI Taxonomy" id="887901"/>
    <lineage>
        <taxon>Bacteria</taxon>
        <taxon>Pseudomonadati</taxon>
        <taxon>Bacteroidota</taxon>
        <taxon>Bacteroidia</taxon>
        <taxon>Bacteroidales</taxon>
        <taxon>Porphyromonadaceae</taxon>
        <taxon>Porphyromonas</taxon>
    </lineage>
</organism>
<feature type="chain" id="PRO_5004989751" evidence="1">
    <location>
        <begin position="24"/>
        <end position="208"/>
    </location>
</feature>
<protein>
    <submittedName>
        <fullName evidence="2">Putative lipoprotein</fullName>
    </submittedName>
</protein>
<evidence type="ECO:0000256" key="1">
    <source>
        <dbReference type="SAM" id="SignalP"/>
    </source>
</evidence>